<organism evidence="2 3">
    <name type="scientific">Gymnopilus junonius</name>
    <name type="common">Spectacular rustgill mushroom</name>
    <name type="synonym">Gymnopilus spectabilis subsp. junonius</name>
    <dbReference type="NCBI Taxonomy" id="109634"/>
    <lineage>
        <taxon>Eukaryota</taxon>
        <taxon>Fungi</taxon>
        <taxon>Dikarya</taxon>
        <taxon>Basidiomycota</taxon>
        <taxon>Agaricomycotina</taxon>
        <taxon>Agaricomycetes</taxon>
        <taxon>Agaricomycetidae</taxon>
        <taxon>Agaricales</taxon>
        <taxon>Agaricineae</taxon>
        <taxon>Hymenogastraceae</taxon>
        <taxon>Gymnopilus</taxon>
    </lineage>
</organism>
<reference evidence="2" key="1">
    <citation type="submission" date="2020-11" db="EMBL/GenBank/DDBJ databases">
        <authorList>
            <consortium name="DOE Joint Genome Institute"/>
            <person name="Ahrendt S."/>
            <person name="Riley R."/>
            <person name="Andreopoulos W."/>
            <person name="LaButti K."/>
            <person name="Pangilinan J."/>
            <person name="Ruiz-duenas F.J."/>
            <person name="Barrasa J.M."/>
            <person name="Sanchez-Garcia M."/>
            <person name="Camarero S."/>
            <person name="Miyauchi S."/>
            <person name="Serrano A."/>
            <person name="Linde D."/>
            <person name="Babiker R."/>
            <person name="Drula E."/>
            <person name="Ayuso-Fernandez I."/>
            <person name="Pacheco R."/>
            <person name="Padilla G."/>
            <person name="Ferreira P."/>
            <person name="Barriuso J."/>
            <person name="Kellner H."/>
            <person name="Castanera R."/>
            <person name="Alfaro M."/>
            <person name="Ramirez L."/>
            <person name="Pisabarro A.G."/>
            <person name="Kuo A."/>
            <person name="Tritt A."/>
            <person name="Lipzen A."/>
            <person name="He G."/>
            <person name="Yan M."/>
            <person name="Ng V."/>
            <person name="Cullen D."/>
            <person name="Martin F."/>
            <person name="Rosso M.-N."/>
            <person name="Henrissat B."/>
            <person name="Hibbett D."/>
            <person name="Martinez A.T."/>
            <person name="Grigoriev I.V."/>
        </authorList>
    </citation>
    <scope>NUCLEOTIDE SEQUENCE</scope>
    <source>
        <strain evidence="2">AH 44721</strain>
    </source>
</reference>
<dbReference type="Proteomes" id="UP000724874">
    <property type="component" value="Unassembled WGS sequence"/>
</dbReference>
<proteinExistence type="predicted"/>
<keyword evidence="3" id="KW-1185">Reference proteome</keyword>
<feature type="compositionally biased region" description="Polar residues" evidence="1">
    <location>
        <begin position="129"/>
        <end position="155"/>
    </location>
</feature>
<accession>A0A9P5THW4</accession>
<comment type="caution">
    <text evidence="2">The sequence shown here is derived from an EMBL/GenBank/DDBJ whole genome shotgun (WGS) entry which is preliminary data.</text>
</comment>
<evidence type="ECO:0000313" key="2">
    <source>
        <dbReference type="EMBL" id="KAF8882934.1"/>
    </source>
</evidence>
<evidence type="ECO:0000256" key="1">
    <source>
        <dbReference type="SAM" id="MobiDB-lite"/>
    </source>
</evidence>
<dbReference type="EMBL" id="JADNYJ010000119">
    <property type="protein sequence ID" value="KAF8882934.1"/>
    <property type="molecule type" value="Genomic_DNA"/>
</dbReference>
<name>A0A9P5THW4_GYMJU</name>
<evidence type="ECO:0000313" key="3">
    <source>
        <dbReference type="Proteomes" id="UP000724874"/>
    </source>
</evidence>
<dbReference type="AlphaFoldDB" id="A0A9P5THW4"/>
<feature type="region of interest" description="Disordered" evidence="1">
    <location>
        <begin position="129"/>
        <end position="161"/>
    </location>
</feature>
<sequence>MHRVNSPLPHLQTPPPFLLSPNLKMVDVRVHYFELVLDLRSSGFGDHASSDVEGYHSAKAPRVLVMWVRNKDAAFGKIRRSEGVTPYSTSSRSVPSSSTATSSWSSTTLAIPTRKNLFRIRMQKTQVLRNPSTGRSGISQLSTSRSWNRSLNSGRRAQVVM</sequence>
<protein>
    <submittedName>
        <fullName evidence="2">Uncharacterized protein</fullName>
    </submittedName>
</protein>
<gene>
    <name evidence="2" type="ORF">CPB84DRAFT_1851114</name>
</gene>